<evidence type="ECO:0000256" key="14">
    <source>
        <dbReference type="ARBA" id="ARBA00022737"/>
    </source>
</evidence>
<dbReference type="InterPro" id="IPR011822">
    <property type="entry name" value="MetH"/>
</dbReference>
<evidence type="ECO:0000256" key="9">
    <source>
        <dbReference type="ARBA" id="ARBA00022605"/>
    </source>
</evidence>
<dbReference type="Gene3D" id="3.40.50.280">
    <property type="entry name" value="Cobalamin-binding domain"/>
    <property type="match status" value="1"/>
</dbReference>
<dbReference type="SUPFAM" id="SSF82282">
    <property type="entry name" value="Homocysteine S-methyltransferase"/>
    <property type="match status" value="1"/>
</dbReference>
<keyword evidence="12 21" id="KW-0949">S-adenosyl-L-methionine</keyword>
<evidence type="ECO:0000256" key="8">
    <source>
        <dbReference type="ARBA" id="ARBA00022603"/>
    </source>
</evidence>
<dbReference type="EMBL" id="QICQ01000012">
    <property type="protein sequence ID" value="PXV81181.1"/>
    <property type="molecule type" value="Genomic_DNA"/>
</dbReference>
<comment type="domain">
    <text evidence="21">Modular enzyme with four functionally distinct domains. The isolated Hcy-binding domain catalyzes methyl transfer from free methylcobalamin to homocysteine. The Hcy-binding domain in association with the pterin-binding domain catalyzes the methylation of cob(I)alamin by methyltetrahydrofolate and the methylation of homocysteine. The B12-binding domain binds the cofactor. The AdoMet activation domain binds S-adenosyl-L-methionine. Under aerobic conditions cob(I)alamin can be converted to inactive cob(II)alamin. Reductive methylation by S-adenosyl-L-methionine and flavodoxin regenerates methylcobalamin.</text>
</comment>
<evidence type="ECO:0000256" key="18">
    <source>
        <dbReference type="ARBA" id="ARBA00025552"/>
    </source>
</evidence>
<dbReference type="Pfam" id="PF02607">
    <property type="entry name" value="B12-binding_2"/>
    <property type="match status" value="1"/>
</dbReference>
<evidence type="ECO:0000259" key="25">
    <source>
        <dbReference type="PROSITE" id="PS50974"/>
    </source>
</evidence>
<dbReference type="NCBIfam" id="TIGR02082">
    <property type="entry name" value="metH"/>
    <property type="match status" value="1"/>
</dbReference>
<feature type="binding site" evidence="22">
    <location>
        <position position="315"/>
    </location>
    <ligand>
        <name>Zn(2+)</name>
        <dbReference type="ChEBI" id="CHEBI:29105"/>
    </ligand>
</feature>
<keyword evidence="11 21" id="KW-0808">Transferase</keyword>
<evidence type="ECO:0000256" key="1">
    <source>
        <dbReference type="ARBA" id="ARBA00001700"/>
    </source>
</evidence>
<feature type="domain" description="Pterin-binding" evidence="24">
    <location>
        <begin position="360"/>
        <end position="621"/>
    </location>
</feature>
<dbReference type="Gene3D" id="1.10.288.10">
    <property type="entry name" value="Cobalamin-dependent Methionine Synthase, domain 2"/>
    <property type="match status" value="1"/>
</dbReference>
<dbReference type="Gene3D" id="3.10.196.10">
    <property type="entry name" value="Vitamin B12-dependent methionine synthase, activation domain"/>
    <property type="match status" value="1"/>
</dbReference>
<evidence type="ECO:0000256" key="3">
    <source>
        <dbReference type="ARBA" id="ARBA00001956"/>
    </source>
</evidence>
<evidence type="ECO:0000256" key="2">
    <source>
        <dbReference type="ARBA" id="ARBA00001947"/>
    </source>
</evidence>
<feature type="binding site" evidence="22">
    <location>
        <position position="314"/>
    </location>
    <ligand>
        <name>Zn(2+)</name>
        <dbReference type="ChEBI" id="CHEBI:29105"/>
    </ligand>
</feature>
<dbReference type="PANTHER" id="PTHR45833:SF1">
    <property type="entry name" value="METHIONINE SYNTHASE"/>
    <property type="match status" value="1"/>
</dbReference>
<keyword evidence="13 21" id="KW-0479">Metal-binding</keyword>
<dbReference type="RefSeq" id="WP_011633618.1">
    <property type="nucleotide sequence ID" value="NZ_QICQ01000012.1"/>
</dbReference>
<dbReference type="Pfam" id="PF02574">
    <property type="entry name" value="S-methyl_trans"/>
    <property type="match status" value="1"/>
</dbReference>
<dbReference type="CDD" id="cd00740">
    <property type="entry name" value="MeTr"/>
    <property type="match status" value="1"/>
</dbReference>
<evidence type="ECO:0000256" key="21">
    <source>
        <dbReference type="PIRNR" id="PIRNR000381"/>
    </source>
</evidence>
<keyword evidence="8 21" id="KW-0489">Methyltransferase</keyword>
<dbReference type="SMART" id="SM01018">
    <property type="entry name" value="B12-binding_2"/>
    <property type="match status" value="1"/>
</dbReference>
<proteinExistence type="inferred from homology"/>
<dbReference type="InterPro" id="IPR003759">
    <property type="entry name" value="Cbl-bd_cap"/>
</dbReference>
<comment type="similarity">
    <text evidence="5">Belongs to the vitamin-B12 dependent methionine synthase family.</text>
</comment>
<evidence type="ECO:0000256" key="10">
    <source>
        <dbReference type="ARBA" id="ARBA00022628"/>
    </source>
</evidence>
<evidence type="ECO:0000256" key="5">
    <source>
        <dbReference type="ARBA" id="ARBA00010398"/>
    </source>
</evidence>
<evidence type="ECO:0000256" key="11">
    <source>
        <dbReference type="ARBA" id="ARBA00022679"/>
    </source>
</evidence>
<evidence type="ECO:0000256" key="20">
    <source>
        <dbReference type="NCBIfam" id="TIGR02082"/>
    </source>
</evidence>
<keyword evidence="15 21" id="KW-0862">Zinc</keyword>
<dbReference type="Pfam" id="PF02310">
    <property type="entry name" value="B12-binding"/>
    <property type="match status" value="1"/>
</dbReference>
<feature type="binding site" evidence="22">
    <location>
        <position position="249"/>
    </location>
    <ligand>
        <name>Zn(2+)</name>
        <dbReference type="ChEBI" id="CHEBI:29105"/>
    </ligand>
</feature>
<dbReference type="EC" id="2.1.1.13" evidence="6 20"/>
<evidence type="ECO:0000256" key="19">
    <source>
        <dbReference type="ARBA" id="ARBA00031040"/>
    </source>
</evidence>
<dbReference type="InterPro" id="IPR050554">
    <property type="entry name" value="Met_Synthase/Corrinoid"/>
</dbReference>
<comment type="catalytic activity">
    <reaction evidence="1 21">
        <text>(6S)-5-methyl-5,6,7,8-tetrahydrofolate + L-homocysteine = (6S)-5,6,7,8-tetrahydrofolate + L-methionine</text>
        <dbReference type="Rhea" id="RHEA:11172"/>
        <dbReference type="ChEBI" id="CHEBI:18608"/>
        <dbReference type="ChEBI" id="CHEBI:57453"/>
        <dbReference type="ChEBI" id="CHEBI:57844"/>
        <dbReference type="ChEBI" id="CHEBI:58199"/>
        <dbReference type="EC" id="2.1.1.13"/>
    </reaction>
</comment>
<comment type="function">
    <text evidence="18 21">Catalyzes the transfer of a methyl group from methyl-cobalamin to homocysteine, yielding enzyme-bound cob(I)alamin and methionine. Subsequently, remethylates the cofactor using methyltetrahydrofolate.</text>
</comment>
<dbReference type="PROSITE" id="PS50970">
    <property type="entry name" value="HCY"/>
    <property type="match status" value="1"/>
</dbReference>
<dbReference type="Pfam" id="PF00809">
    <property type="entry name" value="Pterin_bind"/>
    <property type="match status" value="1"/>
</dbReference>
<dbReference type="PROSITE" id="PS51337">
    <property type="entry name" value="B12_BINDING_NTER"/>
    <property type="match status" value="1"/>
</dbReference>
<feature type="domain" description="AdoMet activation" evidence="25">
    <location>
        <begin position="905"/>
        <end position="1237"/>
    </location>
</feature>
<keyword evidence="10 21" id="KW-0846">Cobalamin</keyword>
<evidence type="ECO:0000256" key="4">
    <source>
        <dbReference type="ARBA" id="ARBA00005178"/>
    </source>
</evidence>
<evidence type="ECO:0000313" key="29">
    <source>
        <dbReference type="Proteomes" id="UP000247780"/>
    </source>
</evidence>
<evidence type="ECO:0000256" key="16">
    <source>
        <dbReference type="ARBA" id="ARBA00023167"/>
    </source>
</evidence>
<organism evidence="28 29">
    <name type="scientific">Nitrosomonas eutropha</name>
    <dbReference type="NCBI Taxonomy" id="916"/>
    <lineage>
        <taxon>Bacteria</taxon>
        <taxon>Pseudomonadati</taxon>
        <taxon>Pseudomonadota</taxon>
        <taxon>Betaproteobacteria</taxon>
        <taxon>Nitrosomonadales</taxon>
        <taxon>Nitrosomonadaceae</taxon>
        <taxon>Nitrosomonas</taxon>
    </lineage>
</organism>
<dbReference type="SUPFAM" id="SSF51717">
    <property type="entry name" value="Dihydropteroate synthetase-like"/>
    <property type="match status" value="1"/>
</dbReference>
<dbReference type="PROSITE" id="PS51332">
    <property type="entry name" value="B12_BINDING"/>
    <property type="match status" value="1"/>
</dbReference>
<comment type="pathway">
    <text evidence="4 21">Amino-acid biosynthesis; L-methionine biosynthesis via de novo pathway; L-methionine from L-homocysteine (MetH route): step 1/1.</text>
</comment>
<feature type="domain" description="B12-binding N-terminal" evidence="27">
    <location>
        <begin position="651"/>
        <end position="749"/>
    </location>
</feature>
<evidence type="ECO:0000313" key="28">
    <source>
        <dbReference type="EMBL" id="PXV81181.1"/>
    </source>
</evidence>
<reference evidence="28 29" key="1">
    <citation type="submission" date="2018-04" db="EMBL/GenBank/DDBJ databases">
        <title>Active sludge and wastewater microbial communities from Klosterneuburg, Austria.</title>
        <authorList>
            <person name="Wagner M."/>
        </authorList>
    </citation>
    <scope>NUCLEOTIDE SEQUENCE [LARGE SCALE GENOMIC DNA]</scope>
    <source>
        <strain evidence="28 29">Nm 57</strain>
    </source>
</reference>
<dbReference type="InterPro" id="IPR036724">
    <property type="entry name" value="Cobalamin-bd_sf"/>
</dbReference>
<dbReference type="InterPro" id="IPR033706">
    <property type="entry name" value="Met_synthase_B12-bd"/>
</dbReference>
<dbReference type="InterPro" id="IPR011005">
    <property type="entry name" value="Dihydropteroate_synth-like_sf"/>
</dbReference>
<dbReference type="CDD" id="cd02069">
    <property type="entry name" value="methionine_synthase_B12_BD"/>
    <property type="match status" value="1"/>
</dbReference>
<sequence length="1237" mass="136817">MTMSDRADLLKQLLAERILILDGAMGTMIQSYKLSESDYRGERFADFPHDLKGNNDLLCLTKPEVIRAIHRAYLEAGSDIIETNTFNSNAPSMADYHMQDLVYELNVAGARLACEEARAMEAKQPDKPRFVAGVIGPTTKTASLSPDVNDPGFRAITFDDLVESYTESVSGLVDGGADILLVETIFDTLNAKAALFAIEQYFETHELRLPVMISVTITDASGRNLSGQTPEAFWNSVRHARPLSVGINCALGAELMRPYVQELSNVSEVCTSAHPNAGLPNPLAETGYDETPEYTARLIKDFAQSGFVNIVGGCCGTTPEHIAAIVEAVQDIPPRKLPDLPKKLRLSGLEPLSIDESSLFVNVGERTNVTGSKAFARLVLSGNYAEGLVIARNQVESGAQIIDINMDEGMLDSQKAMVTFLNLVASEPDISRLPIMVDSSRWSVIEAGLKCIQGKAIINSISLKEGEEEFLLHAKLARRYGAAVIVMAFDESGQADTLQRKVDICTRSYHTLIERADFPPEDIIFDPNIFAIATGIEEHSNYAVDFIEATRLIRQTLPYAKISGGVSNVSFSFRGNEPIREAIHTAFLYHAVKAGMTMGIVNAGQLGVYSDIPPDLLERVEDVLLNRRPDATERLVEFAENFKGQKKEQAEDLAWRDEPVRQRLIHALVRGINTYIVEDTELIRQEIDSQGGKPIEVIEGPLMDGMNVVGDLFGAGKMFLPQVVKSARVMKQAVAYLLPYIEAEKKISGDNKPKGKLVIATVKGDVHDIGKNIVSVVLQCNNFEVVNLGVMIPSAQILETARRENADMIGVSGLITPSLEEMAHVAREMEREQFTIPLLIGGATTSRVHTAVKIAPHYSGVTIWVPDASRAVGVCSNLMSQDMRDGYIQQVKAEQEKNREQHKNKKGPSKLLTFEEARANAFKTDWNRYTPPAPSFLGLRTLNNYPLETLVPYIDWTPFFQAWELHGRYPAILQDKVVGEAASNLFHDAQVMLRKIIEQKWLAANAVIGLFPANTVNGDDIEIYADRSRSKVIMTWHSLRQQTTKPSGHPNLALADFIAPRETGINDTIGLFAVSSGFGIDERVRAFEAENDDYSAIILKALADRLAEAFAEHMHARVRREFWGYMKDESLNNEQLIDEQYLGIRPAPGYPACPDHTEKGPLFAVLEAEKRSGIIVTESFAMVPTAAVSGFYISHPESKYFAVGKIGKDQVEDYARRKGWALEKAERWLAPALAYER</sequence>
<feature type="domain" description="B12-binding" evidence="26">
    <location>
        <begin position="754"/>
        <end position="889"/>
    </location>
</feature>
<keyword evidence="14" id="KW-0677">Repeat</keyword>
<comment type="caution">
    <text evidence="28">The sequence shown here is derived from an EMBL/GenBank/DDBJ whole genome shotgun (WGS) entry which is preliminary data.</text>
</comment>
<evidence type="ECO:0000256" key="13">
    <source>
        <dbReference type="ARBA" id="ARBA00022723"/>
    </source>
</evidence>
<keyword evidence="29" id="KW-1185">Reference proteome</keyword>
<dbReference type="Pfam" id="PF02965">
    <property type="entry name" value="Met_synt_B12"/>
    <property type="match status" value="1"/>
</dbReference>
<evidence type="ECO:0000259" key="26">
    <source>
        <dbReference type="PROSITE" id="PS51332"/>
    </source>
</evidence>
<comment type="cofactor">
    <cofactor evidence="2 21 22">
        <name>Zn(2+)</name>
        <dbReference type="ChEBI" id="CHEBI:29105"/>
    </cofactor>
</comment>
<dbReference type="SUPFAM" id="SSF47644">
    <property type="entry name" value="Methionine synthase domain"/>
    <property type="match status" value="1"/>
</dbReference>
<evidence type="ECO:0000256" key="6">
    <source>
        <dbReference type="ARBA" id="ARBA00012032"/>
    </source>
</evidence>
<dbReference type="PROSITE" id="PS50974">
    <property type="entry name" value="ADOMET_ACTIVATION"/>
    <property type="match status" value="1"/>
</dbReference>
<dbReference type="SUPFAM" id="SSF56507">
    <property type="entry name" value="Methionine synthase activation domain-like"/>
    <property type="match status" value="1"/>
</dbReference>
<accession>A0ABX5M7U3</accession>
<dbReference type="Gene3D" id="3.20.20.20">
    <property type="entry name" value="Dihydropteroate synthase-like"/>
    <property type="match status" value="1"/>
</dbReference>
<dbReference type="SUPFAM" id="SSF52242">
    <property type="entry name" value="Cobalamin (vitamin B12)-binding domain"/>
    <property type="match status" value="1"/>
</dbReference>
<dbReference type="InterPro" id="IPR003726">
    <property type="entry name" value="HCY_dom"/>
</dbReference>
<dbReference type="NCBIfam" id="NF007024">
    <property type="entry name" value="PRK09490.1"/>
    <property type="match status" value="1"/>
</dbReference>
<dbReference type="InterPro" id="IPR000489">
    <property type="entry name" value="Pterin-binding_dom"/>
</dbReference>
<feature type="domain" description="Hcy-binding" evidence="23">
    <location>
        <begin position="7"/>
        <end position="329"/>
    </location>
</feature>
<evidence type="ECO:0000256" key="17">
    <source>
        <dbReference type="ARBA" id="ARBA00023285"/>
    </source>
</evidence>
<dbReference type="PROSITE" id="PS50972">
    <property type="entry name" value="PTERIN_BINDING"/>
    <property type="match status" value="1"/>
</dbReference>
<dbReference type="Gene3D" id="1.10.1240.10">
    <property type="entry name" value="Methionine synthase domain"/>
    <property type="match status" value="1"/>
</dbReference>
<evidence type="ECO:0000259" key="24">
    <source>
        <dbReference type="PROSITE" id="PS50972"/>
    </source>
</evidence>
<evidence type="ECO:0000256" key="7">
    <source>
        <dbReference type="ARBA" id="ARBA00013998"/>
    </source>
</evidence>
<evidence type="ECO:0000256" key="22">
    <source>
        <dbReference type="PROSITE-ProRule" id="PRU00333"/>
    </source>
</evidence>
<dbReference type="InterPro" id="IPR006158">
    <property type="entry name" value="Cobalamin-bd"/>
</dbReference>
<keyword evidence="16 21" id="KW-0486">Methionine biosynthesis</keyword>
<evidence type="ECO:0000259" key="27">
    <source>
        <dbReference type="PROSITE" id="PS51337"/>
    </source>
</evidence>
<evidence type="ECO:0000256" key="12">
    <source>
        <dbReference type="ARBA" id="ARBA00022691"/>
    </source>
</evidence>
<dbReference type="Proteomes" id="UP000247780">
    <property type="component" value="Unassembled WGS sequence"/>
</dbReference>
<dbReference type="PANTHER" id="PTHR45833">
    <property type="entry name" value="METHIONINE SYNTHASE"/>
    <property type="match status" value="1"/>
</dbReference>
<protein>
    <recommendedName>
        <fullName evidence="7 20">Methionine synthase</fullName>
        <ecNumber evidence="6 20">2.1.1.13</ecNumber>
    </recommendedName>
    <alternativeName>
        <fullName evidence="19 21">5-methyltetrahydrofolate--homocysteine methyltransferase</fullName>
    </alternativeName>
</protein>
<dbReference type="PIRSF" id="PIRSF000381">
    <property type="entry name" value="MetH"/>
    <property type="match status" value="1"/>
</dbReference>
<keyword evidence="17 21" id="KW-0170">Cobalt</keyword>
<evidence type="ECO:0000259" key="23">
    <source>
        <dbReference type="PROSITE" id="PS50970"/>
    </source>
</evidence>
<dbReference type="InterPro" id="IPR036594">
    <property type="entry name" value="Meth_synthase_dom"/>
</dbReference>
<evidence type="ECO:0000256" key="15">
    <source>
        <dbReference type="ARBA" id="ARBA00022833"/>
    </source>
</evidence>
<dbReference type="InterPro" id="IPR036589">
    <property type="entry name" value="HCY_dom_sf"/>
</dbReference>
<dbReference type="InterPro" id="IPR004223">
    <property type="entry name" value="VitB12-dep_Met_synth_activ_dom"/>
</dbReference>
<comment type="cofactor">
    <cofactor evidence="3 21">
        <name>methylcob(III)alamin</name>
        <dbReference type="ChEBI" id="CHEBI:28115"/>
    </cofactor>
</comment>
<gene>
    <name evidence="28" type="ORF">C8R14_11257</name>
</gene>
<name>A0ABX5M7U3_9PROT</name>
<keyword evidence="9 21" id="KW-0028">Amino-acid biosynthesis</keyword>
<dbReference type="InterPro" id="IPR037010">
    <property type="entry name" value="VitB12-dep_Met_synth_activ_sf"/>
</dbReference>
<dbReference type="Gene3D" id="3.20.20.330">
    <property type="entry name" value="Homocysteine-binding-like domain"/>
    <property type="match status" value="1"/>
</dbReference>